<keyword evidence="2" id="KW-0436">Ligase</keyword>
<dbReference type="Gene3D" id="3.30.300.30">
    <property type="match status" value="1"/>
</dbReference>
<name>A0ABY6IU81_9HYPH</name>
<evidence type="ECO:0000259" key="4">
    <source>
        <dbReference type="Pfam" id="PF13193"/>
    </source>
</evidence>
<dbReference type="RefSeq" id="WP_264227737.1">
    <property type="nucleotide sequence ID" value="NZ_CP107716.1"/>
</dbReference>
<dbReference type="EMBL" id="CP107716">
    <property type="protein sequence ID" value="UYQ74194.1"/>
    <property type="molecule type" value="Genomic_DNA"/>
</dbReference>
<sequence>MQPGLSHWNAETDAAGLLDITLGALLREQARRHADRPAIIFDEYDDRPALRWTYAELDRRVDDLAKALLAAQVNHGDRVAVMAPNCPEWILLEYALARIGAVLVTVNPAFRRSELDYLLGQGRVSMVFATGQYRGHDVAGMIGEMLGKPARDDNGAPAHTYPDLRRIIGIGAAAIAGASTFADFVAEGANVDDAHLERRAASVTAQDIVQIQYTSGTTGQPKGAMLTHSGTINNAMLAGRRAGYRETDVMVSAMPLFHTAGCVCNVIGMAAVGGCLVTMEQFNATRMLDLIEAHGGTITNAVPTMYVRMLQDEALVSGRRNLAGWRVAYTGGTAIPPSLMRELNERTGADPVIIMGMTECSPIITQTVPTDPFDRKISTAGVPLPYVEIRIADPIDGHTVPTGAEGELLIKGFLVMAGYFDMPERTAQAIDSEGWLHSGDLGVLDGDGYLRIVGRIKDMIIRGGENIYPVEIEDHLLGNENVAEAQVVGVPDAEFGEEICAFVVPRPGCEIDGSLLRDWCRKTLSRHKLPRYVVALPRMPQTANGKVRKVALRDLARSMIEQGTLS</sequence>
<dbReference type="Pfam" id="PF00501">
    <property type="entry name" value="AMP-binding"/>
    <property type="match status" value="1"/>
</dbReference>
<reference evidence="5" key="1">
    <citation type="submission" date="2022-10" db="EMBL/GenBank/DDBJ databases">
        <title>YIM 151497 complete genome.</title>
        <authorList>
            <person name="Chen X."/>
        </authorList>
    </citation>
    <scope>NUCLEOTIDE SEQUENCE</scope>
    <source>
        <strain evidence="5">YIM 151497</strain>
    </source>
</reference>
<comment type="similarity">
    <text evidence="1">Belongs to the ATP-dependent AMP-binding enzyme family.</text>
</comment>
<keyword evidence="6" id="KW-1185">Reference proteome</keyword>
<evidence type="ECO:0000313" key="6">
    <source>
        <dbReference type="Proteomes" id="UP001163882"/>
    </source>
</evidence>
<evidence type="ECO:0000313" key="5">
    <source>
        <dbReference type="EMBL" id="UYQ74194.1"/>
    </source>
</evidence>
<dbReference type="PROSITE" id="PS00455">
    <property type="entry name" value="AMP_BINDING"/>
    <property type="match status" value="1"/>
</dbReference>
<evidence type="ECO:0000256" key="2">
    <source>
        <dbReference type="ARBA" id="ARBA00022598"/>
    </source>
</evidence>
<gene>
    <name evidence="5" type="ORF">OF122_02540</name>
</gene>
<dbReference type="Pfam" id="PF13193">
    <property type="entry name" value="AMP-binding_C"/>
    <property type="match status" value="1"/>
</dbReference>
<dbReference type="InterPro" id="IPR025110">
    <property type="entry name" value="AMP-bd_C"/>
</dbReference>
<dbReference type="SUPFAM" id="SSF56801">
    <property type="entry name" value="Acetyl-CoA synthetase-like"/>
    <property type="match status" value="1"/>
</dbReference>
<feature type="domain" description="AMP-dependent synthetase/ligase" evidence="3">
    <location>
        <begin position="26"/>
        <end position="420"/>
    </location>
</feature>
<feature type="domain" description="AMP-binding enzyme C-terminal" evidence="4">
    <location>
        <begin position="471"/>
        <end position="546"/>
    </location>
</feature>
<dbReference type="PANTHER" id="PTHR43201">
    <property type="entry name" value="ACYL-COA SYNTHETASE"/>
    <property type="match status" value="1"/>
</dbReference>
<evidence type="ECO:0000256" key="1">
    <source>
        <dbReference type="ARBA" id="ARBA00006432"/>
    </source>
</evidence>
<dbReference type="PANTHER" id="PTHR43201:SF5">
    <property type="entry name" value="MEDIUM-CHAIN ACYL-COA LIGASE ACSF2, MITOCHONDRIAL"/>
    <property type="match status" value="1"/>
</dbReference>
<dbReference type="InterPro" id="IPR042099">
    <property type="entry name" value="ANL_N_sf"/>
</dbReference>
<dbReference type="InterPro" id="IPR020845">
    <property type="entry name" value="AMP-binding_CS"/>
</dbReference>
<evidence type="ECO:0000259" key="3">
    <source>
        <dbReference type="Pfam" id="PF00501"/>
    </source>
</evidence>
<organism evidence="5 6">
    <name type="scientific">Pelagibacterium flavum</name>
    <dbReference type="NCBI Taxonomy" id="2984530"/>
    <lineage>
        <taxon>Bacteria</taxon>
        <taxon>Pseudomonadati</taxon>
        <taxon>Pseudomonadota</taxon>
        <taxon>Alphaproteobacteria</taxon>
        <taxon>Hyphomicrobiales</taxon>
        <taxon>Devosiaceae</taxon>
        <taxon>Pelagibacterium</taxon>
    </lineage>
</organism>
<dbReference type="InterPro" id="IPR000873">
    <property type="entry name" value="AMP-dep_synth/lig_dom"/>
</dbReference>
<proteinExistence type="inferred from homology"/>
<dbReference type="Gene3D" id="3.40.50.12780">
    <property type="entry name" value="N-terminal domain of ligase-like"/>
    <property type="match status" value="1"/>
</dbReference>
<protein>
    <submittedName>
        <fullName evidence="5">AMP-binding protein</fullName>
    </submittedName>
</protein>
<dbReference type="Proteomes" id="UP001163882">
    <property type="component" value="Chromosome"/>
</dbReference>
<accession>A0ABY6IU81</accession>
<dbReference type="InterPro" id="IPR045851">
    <property type="entry name" value="AMP-bd_C_sf"/>
</dbReference>